<comment type="caution">
    <text evidence="3">The sequence shown here is derived from an EMBL/GenBank/DDBJ whole genome shotgun (WGS) entry which is preliminary data.</text>
</comment>
<dbReference type="CDD" id="cd06170">
    <property type="entry name" value="LuxR_C_like"/>
    <property type="match status" value="1"/>
</dbReference>
<dbReference type="InterPro" id="IPR000792">
    <property type="entry name" value="Tscrpt_reg_LuxR_C"/>
</dbReference>
<dbReference type="InterPro" id="IPR039420">
    <property type="entry name" value="WalR-like"/>
</dbReference>
<protein>
    <recommendedName>
        <fullName evidence="2">HTH luxR-type domain-containing protein</fullName>
    </recommendedName>
</protein>
<dbReference type="GO" id="GO:0006355">
    <property type="term" value="P:regulation of DNA-templated transcription"/>
    <property type="evidence" value="ECO:0007669"/>
    <property type="project" value="InterPro"/>
</dbReference>
<organism evidence="3 4">
    <name type="scientific">Microvirga makkahensis</name>
    <dbReference type="NCBI Taxonomy" id="1128670"/>
    <lineage>
        <taxon>Bacteria</taxon>
        <taxon>Pseudomonadati</taxon>
        <taxon>Pseudomonadota</taxon>
        <taxon>Alphaproteobacteria</taxon>
        <taxon>Hyphomicrobiales</taxon>
        <taxon>Methylobacteriaceae</taxon>
        <taxon>Microvirga</taxon>
    </lineage>
</organism>
<evidence type="ECO:0000313" key="4">
    <source>
        <dbReference type="Proteomes" id="UP000436483"/>
    </source>
</evidence>
<feature type="domain" description="HTH luxR-type" evidence="2">
    <location>
        <begin position="145"/>
        <end position="210"/>
    </location>
</feature>
<dbReference type="InterPro" id="IPR011006">
    <property type="entry name" value="CheY-like_superfamily"/>
</dbReference>
<reference evidence="3 4" key="2">
    <citation type="submission" date="2020-01" db="EMBL/GenBank/DDBJ databases">
        <title>Microvirga sp. nov., an arsenate reduction bacterium isolated from Tibet hotspring sediments.</title>
        <authorList>
            <person name="Xian W.-D."/>
            <person name="Li W.-J."/>
        </authorList>
    </citation>
    <scope>NUCLEOTIDE SEQUENCE [LARGE SCALE GENOMIC DNA]</scope>
    <source>
        <strain evidence="3 4">KCTC 23863</strain>
    </source>
</reference>
<reference evidence="3 4" key="1">
    <citation type="submission" date="2019-12" db="EMBL/GenBank/DDBJ databases">
        <authorList>
            <person name="Yuan C.-G."/>
        </authorList>
    </citation>
    <scope>NUCLEOTIDE SEQUENCE [LARGE SCALE GENOMIC DNA]</scope>
    <source>
        <strain evidence="3 4">KCTC 23863</strain>
    </source>
</reference>
<dbReference type="Gene3D" id="3.40.50.2300">
    <property type="match status" value="1"/>
</dbReference>
<dbReference type="SUPFAM" id="SSF46894">
    <property type="entry name" value="C-terminal effector domain of the bipartite response regulators"/>
    <property type="match status" value="1"/>
</dbReference>
<keyword evidence="1" id="KW-0238">DNA-binding</keyword>
<evidence type="ECO:0000313" key="3">
    <source>
        <dbReference type="EMBL" id="MXQ11166.1"/>
    </source>
</evidence>
<sequence>MIDTGIRHLLEGSCYAVAGMVHDVAALPNPCPGAEPDLFIIAGGNCGEQTLETVRLLRTRHSSARIAVIADHFDLAFVRLGHAAGVHGFCLSGSSRDVLIKSLELISLGEEILPPVVMTSLLNGSEAASAPKSFDGLAFSGNSSEAHKKAKLSPREAEVLRHLMEGAANKVIARELDVAEVTVKVHVKTILRKIGAANRTQAAMWASAHLPGREGLAGRRQGLSVSG</sequence>
<dbReference type="PROSITE" id="PS50043">
    <property type="entry name" value="HTH_LUXR_2"/>
    <property type="match status" value="1"/>
</dbReference>
<dbReference type="EMBL" id="WURB01000004">
    <property type="protein sequence ID" value="MXQ11166.1"/>
    <property type="molecule type" value="Genomic_DNA"/>
</dbReference>
<dbReference type="Proteomes" id="UP000436483">
    <property type="component" value="Unassembled WGS sequence"/>
</dbReference>
<dbReference type="InterPro" id="IPR016032">
    <property type="entry name" value="Sig_transdc_resp-reg_C-effctor"/>
</dbReference>
<name>A0A7X3SN98_9HYPH</name>
<dbReference type="Pfam" id="PF00196">
    <property type="entry name" value="GerE"/>
    <property type="match status" value="1"/>
</dbReference>
<dbReference type="GO" id="GO:0003677">
    <property type="term" value="F:DNA binding"/>
    <property type="evidence" value="ECO:0007669"/>
    <property type="project" value="UniProtKB-KW"/>
</dbReference>
<dbReference type="PRINTS" id="PR00038">
    <property type="entry name" value="HTHLUXR"/>
</dbReference>
<dbReference type="PANTHER" id="PTHR43214:SF42">
    <property type="entry name" value="TRANSCRIPTIONAL REGULATORY PROTEIN DESR"/>
    <property type="match status" value="1"/>
</dbReference>
<dbReference type="OrthoDB" id="7826527at2"/>
<evidence type="ECO:0000259" key="2">
    <source>
        <dbReference type="PROSITE" id="PS50043"/>
    </source>
</evidence>
<dbReference type="PANTHER" id="PTHR43214">
    <property type="entry name" value="TWO-COMPONENT RESPONSE REGULATOR"/>
    <property type="match status" value="1"/>
</dbReference>
<evidence type="ECO:0000256" key="1">
    <source>
        <dbReference type="ARBA" id="ARBA00023125"/>
    </source>
</evidence>
<gene>
    <name evidence="3" type="ORF">GR328_06810</name>
</gene>
<accession>A0A7X3SN98</accession>
<proteinExistence type="predicted"/>
<keyword evidence="4" id="KW-1185">Reference proteome</keyword>
<dbReference type="SUPFAM" id="SSF52172">
    <property type="entry name" value="CheY-like"/>
    <property type="match status" value="1"/>
</dbReference>
<dbReference type="RefSeq" id="WP_160883770.1">
    <property type="nucleotide sequence ID" value="NZ_WURB01000004.1"/>
</dbReference>
<dbReference type="SMART" id="SM00421">
    <property type="entry name" value="HTH_LUXR"/>
    <property type="match status" value="1"/>
</dbReference>
<dbReference type="AlphaFoldDB" id="A0A7X3SN98"/>